<dbReference type="GO" id="GO:0003906">
    <property type="term" value="F:DNA-(apurinic or apyrimidinic site) endonuclease activity"/>
    <property type="evidence" value="ECO:0007669"/>
    <property type="project" value="InterPro"/>
</dbReference>
<dbReference type="GO" id="GO:0006302">
    <property type="term" value="P:double-strand break repair"/>
    <property type="evidence" value="ECO:0007669"/>
    <property type="project" value="InterPro"/>
</dbReference>
<accession>A0A6J8C2G5</accession>
<feature type="domain" description="PBZ-type" evidence="4">
    <location>
        <begin position="91"/>
        <end position="115"/>
    </location>
</feature>
<feature type="domain" description="PBZ-type" evidence="4">
    <location>
        <begin position="137"/>
        <end position="160"/>
    </location>
</feature>
<dbReference type="GO" id="GO:0008408">
    <property type="term" value="F:3'-5' exonuclease activity"/>
    <property type="evidence" value="ECO:0007669"/>
    <property type="project" value="InterPro"/>
</dbReference>
<dbReference type="SUPFAM" id="SSF56672">
    <property type="entry name" value="DNA/RNA polymerases"/>
    <property type="match status" value="1"/>
</dbReference>
<feature type="region of interest" description="Disordered" evidence="2">
    <location>
        <begin position="160"/>
        <end position="190"/>
    </location>
</feature>
<feature type="domain" description="PARP catalytic" evidence="3">
    <location>
        <begin position="310"/>
        <end position="439"/>
    </location>
</feature>
<sequence>MSKKTEPIRKLLKEEHEFIWTHEQQQAFEKLKDIITKNPVLSFYDVSKPVTIQVPAIKCRDTVKKSAANGYSEENMDGPSPKKKAKTTDLPVCPYGSRCYRKNPQHFKDFSHADDDNKPASSKPKDALPLVDSTSLPVCKYGANCYRKNLLHFAEYSHPTAVTSTDSGSDTDPVSDDDTDDKKKSPKKKVKDVDILKRGVSLVKNYSQMSEEERKELIKKAMAAKKQLEEELQATKNEVKKKDEELNRLQKEVAAGALLMEGEKEAMEGKKVVYFDLFPERSYKEGSAAQTHFRLAESQFYRLISGSGNNYTVTKVQYAVNPPLVKQFHESMEDLKKQRGEELSFPVLAFHGTEQKNIKPIVENNFKVPGEKGFTHRTDTGWYGKGVYFSEYPSYSMGYISGANQLLLCQVLPGKVFHCKNLIHGAELKKGYDSHMSPDKKELVVFNCHHIIPAYIVHYAGSKGDFKYKSPTGKGGASSNKASGDDNQPPDDICDEAELSNKGMLALSAKATKVFKGQQITFTGTFQHTQAEMYKLVEKHGAKKGTAASFSFLIASLDEYSNCSNKCAQAIKKNVGKFNLFYRYFVIILLH</sequence>
<keyword evidence="6" id="KW-1185">Reference proteome</keyword>
<feature type="coiled-coil region" evidence="1">
    <location>
        <begin position="207"/>
        <end position="252"/>
    </location>
</feature>
<dbReference type="InterPro" id="IPR043128">
    <property type="entry name" value="Rev_trsase/Diguanyl_cyclase"/>
</dbReference>
<proteinExistence type="predicted"/>
<dbReference type="OrthoDB" id="10256774at2759"/>
<dbReference type="PANTHER" id="PTHR21315:SF3">
    <property type="entry name" value="PARP DOMAIN-CONTAINING PROTEIN"/>
    <property type="match status" value="1"/>
</dbReference>
<name>A0A6J8C2G5_MYTCO</name>
<dbReference type="InterPro" id="IPR043502">
    <property type="entry name" value="DNA/RNA_pol_sf"/>
</dbReference>
<reference evidence="5 6" key="1">
    <citation type="submission" date="2020-06" db="EMBL/GenBank/DDBJ databases">
        <authorList>
            <person name="Li R."/>
            <person name="Bekaert M."/>
        </authorList>
    </citation>
    <scope>NUCLEOTIDE SEQUENCE [LARGE SCALE GENOMIC DNA]</scope>
    <source>
        <strain evidence="6">wild</strain>
    </source>
</reference>
<dbReference type="Proteomes" id="UP000507470">
    <property type="component" value="Unassembled WGS sequence"/>
</dbReference>
<feature type="region of interest" description="Disordered" evidence="2">
    <location>
        <begin position="106"/>
        <end position="129"/>
    </location>
</feature>
<dbReference type="GO" id="GO:0035861">
    <property type="term" value="C:site of double-strand break"/>
    <property type="evidence" value="ECO:0007669"/>
    <property type="project" value="TreeGrafter"/>
</dbReference>
<evidence type="ECO:0000256" key="2">
    <source>
        <dbReference type="SAM" id="MobiDB-lite"/>
    </source>
</evidence>
<dbReference type="InterPro" id="IPR019406">
    <property type="entry name" value="APLF_PBZ"/>
</dbReference>
<dbReference type="InterPro" id="IPR012317">
    <property type="entry name" value="Poly(ADP-ribose)pol_cat_dom"/>
</dbReference>
<evidence type="ECO:0000256" key="1">
    <source>
        <dbReference type="SAM" id="Coils"/>
    </source>
</evidence>
<dbReference type="Pfam" id="PF00644">
    <property type="entry name" value="PARP"/>
    <property type="match status" value="1"/>
</dbReference>
<feature type="compositionally biased region" description="Low complexity" evidence="2">
    <location>
        <begin position="162"/>
        <end position="172"/>
    </location>
</feature>
<dbReference type="SUPFAM" id="SSF56399">
    <property type="entry name" value="ADP-ribosylation"/>
    <property type="match status" value="1"/>
</dbReference>
<dbReference type="Gene3D" id="3.90.228.10">
    <property type="match status" value="1"/>
</dbReference>
<gene>
    <name evidence="5" type="ORF">MCOR_24842</name>
</gene>
<feature type="region of interest" description="Disordered" evidence="2">
    <location>
        <begin position="70"/>
        <end position="89"/>
    </location>
</feature>
<dbReference type="Gene3D" id="3.40.50.10190">
    <property type="entry name" value="BRCT domain"/>
    <property type="match status" value="1"/>
</dbReference>
<dbReference type="PANTHER" id="PTHR21315">
    <property type="entry name" value="APRATAXIN AND PNK-LIKE FACTOR-RELATED"/>
    <property type="match status" value="1"/>
</dbReference>
<evidence type="ECO:0000313" key="5">
    <source>
        <dbReference type="EMBL" id="CAC5389701.1"/>
    </source>
</evidence>
<protein>
    <recommendedName>
        <fullName evidence="7">PARP</fullName>
    </recommendedName>
</protein>
<dbReference type="Gene3D" id="3.30.70.270">
    <property type="match status" value="1"/>
</dbReference>
<dbReference type="Pfam" id="PF10283">
    <property type="entry name" value="zf-CCHH"/>
    <property type="match status" value="2"/>
</dbReference>
<organism evidence="5 6">
    <name type="scientific">Mytilus coruscus</name>
    <name type="common">Sea mussel</name>
    <dbReference type="NCBI Taxonomy" id="42192"/>
    <lineage>
        <taxon>Eukaryota</taxon>
        <taxon>Metazoa</taxon>
        <taxon>Spiralia</taxon>
        <taxon>Lophotrochozoa</taxon>
        <taxon>Mollusca</taxon>
        <taxon>Bivalvia</taxon>
        <taxon>Autobranchia</taxon>
        <taxon>Pteriomorphia</taxon>
        <taxon>Mytilida</taxon>
        <taxon>Mytiloidea</taxon>
        <taxon>Mytilidae</taxon>
        <taxon>Mytilinae</taxon>
        <taxon>Mytilus</taxon>
    </lineage>
</organism>
<keyword evidence="1" id="KW-0175">Coiled coil</keyword>
<dbReference type="EMBL" id="CACVKT020004359">
    <property type="protein sequence ID" value="CAC5389701.1"/>
    <property type="molecule type" value="Genomic_DNA"/>
</dbReference>
<dbReference type="GO" id="GO:0005634">
    <property type="term" value="C:nucleus"/>
    <property type="evidence" value="ECO:0007669"/>
    <property type="project" value="TreeGrafter"/>
</dbReference>
<dbReference type="InterPro" id="IPR039253">
    <property type="entry name" value="APLF"/>
</dbReference>
<evidence type="ECO:0000259" key="3">
    <source>
        <dbReference type="Pfam" id="PF00644"/>
    </source>
</evidence>
<dbReference type="InterPro" id="IPR036420">
    <property type="entry name" value="BRCT_dom_sf"/>
</dbReference>
<evidence type="ECO:0008006" key="7">
    <source>
        <dbReference type="Google" id="ProtNLM"/>
    </source>
</evidence>
<feature type="region of interest" description="Disordered" evidence="2">
    <location>
        <begin position="471"/>
        <end position="492"/>
    </location>
</feature>
<evidence type="ECO:0000313" key="6">
    <source>
        <dbReference type="Proteomes" id="UP000507470"/>
    </source>
</evidence>
<feature type="compositionally biased region" description="Basic and acidic residues" evidence="2">
    <location>
        <begin position="106"/>
        <end position="126"/>
    </location>
</feature>
<dbReference type="GO" id="GO:0003950">
    <property type="term" value="F:NAD+ poly-ADP-ribosyltransferase activity"/>
    <property type="evidence" value="ECO:0007669"/>
    <property type="project" value="InterPro"/>
</dbReference>
<evidence type="ECO:0000259" key="4">
    <source>
        <dbReference type="Pfam" id="PF10283"/>
    </source>
</evidence>
<dbReference type="AlphaFoldDB" id="A0A6J8C2G5"/>